<dbReference type="GO" id="GO:0006974">
    <property type="term" value="P:DNA damage response"/>
    <property type="evidence" value="ECO:0000318"/>
    <property type="project" value="GO_Central"/>
</dbReference>
<evidence type="ECO:0000256" key="4">
    <source>
        <dbReference type="ARBA" id="ARBA00022741"/>
    </source>
</evidence>
<evidence type="ECO:0000313" key="12">
    <source>
        <dbReference type="Proteomes" id="UP000001542"/>
    </source>
</evidence>
<reference evidence="11" key="2">
    <citation type="journal article" date="2007" name="Science">
        <title>Draft genome sequence of the sexually transmitted pathogen Trichomonas vaginalis.</title>
        <authorList>
            <person name="Carlton J.M."/>
            <person name="Hirt R.P."/>
            <person name="Silva J.C."/>
            <person name="Delcher A.L."/>
            <person name="Schatz M."/>
            <person name="Zhao Q."/>
            <person name="Wortman J.R."/>
            <person name="Bidwell S.L."/>
            <person name="Alsmark U.C.M."/>
            <person name="Besteiro S."/>
            <person name="Sicheritz-Ponten T."/>
            <person name="Noel C.J."/>
            <person name="Dacks J.B."/>
            <person name="Foster P.G."/>
            <person name="Simillion C."/>
            <person name="Van de Peer Y."/>
            <person name="Miranda-Saavedra D."/>
            <person name="Barton G.J."/>
            <person name="Westrop G.D."/>
            <person name="Mueller S."/>
            <person name="Dessi D."/>
            <person name="Fiori P.L."/>
            <person name="Ren Q."/>
            <person name="Paulsen I."/>
            <person name="Zhang H."/>
            <person name="Bastida-Corcuera F.D."/>
            <person name="Simoes-Barbosa A."/>
            <person name="Brown M.T."/>
            <person name="Hayes R.D."/>
            <person name="Mukherjee M."/>
            <person name="Okumura C.Y."/>
            <person name="Schneider R."/>
            <person name="Smith A.J."/>
            <person name="Vanacova S."/>
            <person name="Villalvazo M."/>
            <person name="Haas B.J."/>
            <person name="Pertea M."/>
            <person name="Feldblyum T.V."/>
            <person name="Utterback T.R."/>
            <person name="Shu C.L."/>
            <person name="Osoegawa K."/>
            <person name="de Jong P.J."/>
            <person name="Hrdy I."/>
            <person name="Horvathova L."/>
            <person name="Zubacova Z."/>
            <person name="Dolezal P."/>
            <person name="Malik S.B."/>
            <person name="Logsdon J.M. Jr."/>
            <person name="Henze K."/>
            <person name="Gupta A."/>
            <person name="Wang C.C."/>
            <person name="Dunne R.L."/>
            <person name="Upcroft J.A."/>
            <person name="Upcroft P."/>
            <person name="White O."/>
            <person name="Salzberg S.L."/>
            <person name="Tang P."/>
            <person name="Chiu C.-H."/>
            <person name="Lee Y.-S."/>
            <person name="Embley T.M."/>
            <person name="Coombs G.H."/>
            <person name="Mottram J.C."/>
            <person name="Tachezy J."/>
            <person name="Fraser-Liggett C.M."/>
            <person name="Johnson P.J."/>
        </authorList>
    </citation>
    <scope>NUCLEOTIDE SEQUENCE [LARGE SCALE GENOMIC DNA]</scope>
    <source>
        <strain evidence="11">G3</strain>
    </source>
</reference>
<dbReference type="OMA" id="ADFATEN"/>
<feature type="compositionally biased region" description="Acidic residues" evidence="9">
    <location>
        <begin position="300"/>
        <end position="311"/>
    </location>
</feature>
<feature type="compositionally biased region" description="Low complexity" evidence="9">
    <location>
        <begin position="438"/>
        <end position="458"/>
    </location>
</feature>
<feature type="compositionally biased region" description="Polar residues" evidence="9">
    <location>
        <begin position="428"/>
        <end position="437"/>
    </location>
</feature>
<reference evidence="11" key="1">
    <citation type="submission" date="2006-10" db="EMBL/GenBank/DDBJ databases">
        <authorList>
            <person name="Amadeo P."/>
            <person name="Zhao Q."/>
            <person name="Wortman J."/>
            <person name="Fraser-Liggett C."/>
            <person name="Carlton J."/>
        </authorList>
    </citation>
    <scope>NUCLEOTIDE SEQUENCE</scope>
    <source>
        <strain evidence="11">G3</strain>
    </source>
</reference>
<feature type="compositionally biased region" description="Low complexity" evidence="9">
    <location>
        <begin position="413"/>
        <end position="427"/>
    </location>
</feature>
<evidence type="ECO:0000259" key="10">
    <source>
        <dbReference type="PROSITE" id="PS50011"/>
    </source>
</evidence>
<dbReference type="PANTHER" id="PTHR24054">
    <property type="entry name" value="CASEIN KINASE II SUBUNIT ALPHA"/>
    <property type="match status" value="1"/>
</dbReference>
<evidence type="ECO:0000256" key="3">
    <source>
        <dbReference type="ARBA" id="ARBA00022679"/>
    </source>
</evidence>
<evidence type="ECO:0000256" key="7">
    <source>
        <dbReference type="ARBA" id="ARBA00047899"/>
    </source>
</evidence>
<evidence type="ECO:0000256" key="5">
    <source>
        <dbReference type="ARBA" id="ARBA00022777"/>
    </source>
</evidence>
<organism evidence="11 12">
    <name type="scientific">Trichomonas vaginalis (strain ATCC PRA-98 / G3)</name>
    <dbReference type="NCBI Taxonomy" id="412133"/>
    <lineage>
        <taxon>Eukaryota</taxon>
        <taxon>Metamonada</taxon>
        <taxon>Parabasalia</taxon>
        <taxon>Trichomonadida</taxon>
        <taxon>Trichomonadidae</taxon>
        <taxon>Trichomonas</taxon>
    </lineage>
</organism>
<evidence type="ECO:0000256" key="6">
    <source>
        <dbReference type="ARBA" id="ARBA00022840"/>
    </source>
</evidence>
<feature type="compositionally biased region" description="Polar residues" evidence="9">
    <location>
        <begin position="521"/>
        <end position="530"/>
    </location>
</feature>
<feature type="compositionally biased region" description="Polar residues" evidence="9">
    <location>
        <begin position="459"/>
        <end position="468"/>
    </location>
</feature>
<feature type="compositionally biased region" description="Low complexity" evidence="9">
    <location>
        <begin position="565"/>
        <end position="580"/>
    </location>
</feature>
<keyword evidence="5" id="KW-0418">Kinase</keyword>
<feature type="compositionally biased region" description="Polar residues" evidence="9">
    <location>
        <begin position="692"/>
        <end position="718"/>
    </location>
</feature>
<dbReference type="InterPro" id="IPR011009">
    <property type="entry name" value="Kinase-like_dom_sf"/>
</dbReference>
<feature type="compositionally biased region" description="Low complexity" evidence="9">
    <location>
        <begin position="506"/>
        <end position="520"/>
    </location>
</feature>
<sequence>MQSRLNEFEKVEDYFEASNKSYEAYIASHKVSKRKFLITKYNLELLNVQPKLLYNRLMFLIKNYRMFRCECVFFQGHLASLEVLNPKILGKFIKYFYVVEPLPMVTLADFATENQMSKSILLEKLPNLLSTIAMMHSVKFAYLNISPFTIIVDGVFWLRPPSLMPYSSPKNCFAPPPQGFRAEYRSVNEMRFYRAPEWNANPMFCESDCWSLGCLLAEYMIFAGPLFGSISINDQMVRTQMICGPAPAFLNWPPAPQSRKTVFPPIIADMLSYDPRKRPLLCIHVSNQILQFIRDYNVGEEEEEFEEEEASYGEVSIGENEDDDSHISGISATESSNIESEHSDKSNAKSSHSYPVYAAPSQSGEEEEDLLQEKVDSPKGSQGKSSQISKSVSPDVNQISPITSNTSAVSTPSQQKNSSSQSQANNSLKDSPITSNTSAVSTSSQQKNSSSQSQANNSLKDSPITSNTSAVSTSSKQKNSSSQSQANNSLKDSPITSNTSAVSTPSQQKNSSSQSQANNSLKDSPITSNTSAVSTSSQQKNSSSQSQANNSLKDSPELKSDDNKSVNSRKSNGSNSSNKSLPKYASGEKKSKNSSSVEEDRLDSLGSNHDSPAYASGVIESDHNSVKSHSSHSSRHSSSSKPSYAVNKVPSVKEKKMNSDAYDYSSSHSTKLAMEEDYVDNKNSTKKVQKTKVLTSKTESSGNSHVTFSSGNAQFSGKSASSHQYTYSSSTDVQTEADALRERIKILEAQLQYQSYSEESINSDSSLDPTEIVETISKLKRDLNAMDSGLLSGSCVGCATGTDLENSLSKQEKILDAADEELKSD</sequence>
<dbReference type="OrthoDB" id="10625754at2759"/>
<keyword evidence="12" id="KW-1185">Reference proteome</keyword>
<evidence type="ECO:0000256" key="1">
    <source>
        <dbReference type="ARBA" id="ARBA00012513"/>
    </source>
</evidence>
<feature type="compositionally biased region" description="Basic and acidic residues" evidence="9">
    <location>
        <begin position="554"/>
        <end position="564"/>
    </location>
</feature>
<dbReference type="InParanoid" id="A2F2K5"/>
<evidence type="ECO:0000256" key="9">
    <source>
        <dbReference type="SAM" id="MobiDB-lite"/>
    </source>
</evidence>
<keyword evidence="6" id="KW-0067">ATP-binding</keyword>
<dbReference type="Gene3D" id="1.10.510.10">
    <property type="entry name" value="Transferase(Phosphotransferase) domain 1"/>
    <property type="match status" value="1"/>
</dbReference>
<name>A2F2K5_TRIV3</name>
<dbReference type="GO" id="GO:0005956">
    <property type="term" value="C:protein kinase CK2 complex"/>
    <property type="evidence" value="ECO:0000318"/>
    <property type="project" value="GO_Central"/>
</dbReference>
<dbReference type="Proteomes" id="UP000001542">
    <property type="component" value="Unassembled WGS sequence"/>
</dbReference>
<evidence type="ECO:0000256" key="8">
    <source>
        <dbReference type="ARBA" id="ARBA00048679"/>
    </source>
</evidence>
<dbReference type="SUPFAM" id="SSF56112">
    <property type="entry name" value="Protein kinase-like (PK-like)"/>
    <property type="match status" value="1"/>
</dbReference>
<dbReference type="GO" id="GO:0005524">
    <property type="term" value="F:ATP binding"/>
    <property type="evidence" value="ECO:0007669"/>
    <property type="project" value="UniProtKB-KW"/>
</dbReference>
<keyword evidence="3" id="KW-0808">Transferase</keyword>
<dbReference type="PROSITE" id="PS50011">
    <property type="entry name" value="PROTEIN_KINASE_DOM"/>
    <property type="match status" value="1"/>
</dbReference>
<dbReference type="GO" id="GO:0051726">
    <property type="term" value="P:regulation of cell cycle"/>
    <property type="evidence" value="ECO:0000318"/>
    <property type="project" value="GO_Central"/>
</dbReference>
<dbReference type="CDD" id="cd14724">
    <property type="entry name" value="ZIP_Gal4-like_1"/>
    <property type="match status" value="1"/>
</dbReference>
<dbReference type="RefSeq" id="XP_001313768.1">
    <property type="nucleotide sequence ID" value="XM_001313767.1"/>
</dbReference>
<dbReference type="EC" id="2.7.11.1" evidence="1"/>
<dbReference type="KEGG" id="tva:4758664"/>
<dbReference type="GO" id="GO:0005634">
    <property type="term" value="C:nucleus"/>
    <property type="evidence" value="ECO:0000318"/>
    <property type="project" value="GO_Central"/>
</dbReference>
<dbReference type="EMBL" id="DS113587">
    <property type="protein sequence ID" value="EAY00839.1"/>
    <property type="molecule type" value="Genomic_DNA"/>
</dbReference>
<dbReference type="GO" id="GO:0005829">
    <property type="term" value="C:cytosol"/>
    <property type="evidence" value="ECO:0000318"/>
    <property type="project" value="GO_Central"/>
</dbReference>
<gene>
    <name evidence="11" type="ORF">TVAG_207420</name>
</gene>
<feature type="compositionally biased region" description="Low complexity" evidence="9">
    <location>
        <begin position="469"/>
        <end position="489"/>
    </location>
</feature>
<feature type="compositionally biased region" description="Low complexity" evidence="9">
    <location>
        <begin position="531"/>
        <end position="551"/>
    </location>
</feature>
<accession>A2F2K5</accession>
<dbReference type="GO" id="GO:0004674">
    <property type="term" value="F:protein serine/threonine kinase activity"/>
    <property type="evidence" value="ECO:0000318"/>
    <property type="project" value="GO_Central"/>
</dbReference>
<evidence type="ECO:0000256" key="2">
    <source>
        <dbReference type="ARBA" id="ARBA00022527"/>
    </source>
</evidence>
<comment type="catalytic activity">
    <reaction evidence="7">
        <text>L-threonyl-[protein] + ATP = O-phospho-L-threonyl-[protein] + ADP + H(+)</text>
        <dbReference type="Rhea" id="RHEA:46608"/>
        <dbReference type="Rhea" id="RHEA-COMP:11060"/>
        <dbReference type="Rhea" id="RHEA-COMP:11605"/>
        <dbReference type="ChEBI" id="CHEBI:15378"/>
        <dbReference type="ChEBI" id="CHEBI:30013"/>
        <dbReference type="ChEBI" id="CHEBI:30616"/>
        <dbReference type="ChEBI" id="CHEBI:61977"/>
        <dbReference type="ChEBI" id="CHEBI:456216"/>
        <dbReference type="EC" id="2.7.11.1"/>
    </reaction>
</comment>
<feature type="domain" description="Protein kinase" evidence="10">
    <location>
        <begin position="1"/>
        <end position="290"/>
    </location>
</feature>
<dbReference type="InterPro" id="IPR045216">
    <property type="entry name" value="CK2_alpha"/>
</dbReference>
<proteinExistence type="predicted"/>
<evidence type="ECO:0000313" key="11">
    <source>
        <dbReference type="EMBL" id="EAY00839.1"/>
    </source>
</evidence>
<feature type="compositionally biased region" description="Low complexity" evidence="9">
    <location>
        <begin position="378"/>
        <end position="396"/>
    </location>
</feature>
<protein>
    <recommendedName>
        <fullName evidence="1">non-specific serine/threonine protein kinase</fullName>
        <ecNumber evidence="1">2.7.11.1</ecNumber>
    </recommendedName>
</protein>
<dbReference type="InterPro" id="IPR000719">
    <property type="entry name" value="Prot_kinase_dom"/>
</dbReference>
<feature type="compositionally biased region" description="Polar residues" evidence="9">
    <location>
        <begin position="397"/>
        <end position="412"/>
    </location>
</feature>
<dbReference type="STRING" id="5722.A2F2K5"/>
<dbReference type="VEuPathDB" id="TrichDB:TVAG_207420"/>
<dbReference type="AlphaFoldDB" id="A2F2K5"/>
<dbReference type="PANTHER" id="PTHR24054:SF0">
    <property type="entry name" value="CASEIN KINASE II SUBUNIT ALPHA"/>
    <property type="match status" value="1"/>
</dbReference>
<keyword evidence="4" id="KW-0547">Nucleotide-binding</keyword>
<keyword evidence="2" id="KW-0723">Serine/threonine-protein kinase</keyword>
<comment type="catalytic activity">
    <reaction evidence="8">
        <text>L-seryl-[protein] + ATP = O-phospho-L-seryl-[protein] + ADP + H(+)</text>
        <dbReference type="Rhea" id="RHEA:17989"/>
        <dbReference type="Rhea" id="RHEA-COMP:9863"/>
        <dbReference type="Rhea" id="RHEA-COMP:11604"/>
        <dbReference type="ChEBI" id="CHEBI:15378"/>
        <dbReference type="ChEBI" id="CHEBI:29999"/>
        <dbReference type="ChEBI" id="CHEBI:30616"/>
        <dbReference type="ChEBI" id="CHEBI:83421"/>
        <dbReference type="ChEBI" id="CHEBI:456216"/>
        <dbReference type="EC" id="2.7.11.1"/>
    </reaction>
</comment>
<feature type="compositionally biased region" description="Polar residues" evidence="9">
    <location>
        <begin position="328"/>
        <end position="338"/>
    </location>
</feature>
<dbReference type="SMR" id="A2F2K5"/>
<feature type="compositionally biased region" description="Polar residues" evidence="9">
    <location>
        <begin position="490"/>
        <end position="505"/>
    </location>
</feature>
<feature type="region of interest" description="Disordered" evidence="9">
    <location>
        <begin position="300"/>
        <end position="725"/>
    </location>
</feature>
<dbReference type="VEuPathDB" id="TrichDB:TVAGG3_0105090"/>